<comment type="caution">
    <text evidence="1">The sequence shown here is derived from an EMBL/GenBank/DDBJ whole genome shotgun (WGS) entry which is preliminary data.</text>
</comment>
<sequence length="96" mass="10905">VTVSTQAPQIPATQNQLPSHCRLYQPATPLSLSFNRRLQRYLATRGNNQEQAAVEMIETTVNSSAAATTVRQFLLLQRRRKGSGKQEEHRCQKRKN</sequence>
<gene>
    <name evidence="1" type="ORF">PIB30_099334</name>
</gene>
<proteinExistence type="predicted"/>
<dbReference type="EMBL" id="JASCZI010123472">
    <property type="protein sequence ID" value="MED6165418.1"/>
    <property type="molecule type" value="Genomic_DNA"/>
</dbReference>
<reference evidence="1 2" key="1">
    <citation type="journal article" date="2023" name="Plants (Basel)">
        <title>Bridging the Gap: Combining Genomics and Transcriptomics Approaches to Understand Stylosanthes scabra, an Orphan Legume from the Brazilian Caatinga.</title>
        <authorList>
            <person name="Ferreira-Neto J.R.C."/>
            <person name="da Silva M.D."/>
            <person name="Binneck E."/>
            <person name="de Melo N.F."/>
            <person name="da Silva R.H."/>
            <person name="de Melo A.L.T.M."/>
            <person name="Pandolfi V."/>
            <person name="Bustamante F.O."/>
            <person name="Brasileiro-Vidal A.C."/>
            <person name="Benko-Iseppon A.M."/>
        </authorList>
    </citation>
    <scope>NUCLEOTIDE SEQUENCE [LARGE SCALE GENOMIC DNA]</scope>
    <source>
        <tissue evidence="1">Leaves</tissue>
    </source>
</reference>
<keyword evidence="2" id="KW-1185">Reference proteome</keyword>
<name>A0ABU6UZF6_9FABA</name>
<protein>
    <submittedName>
        <fullName evidence="1">Uncharacterized protein</fullName>
    </submittedName>
</protein>
<dbReference type="Proteomes" id="UP001341840">
    <property type="component" value="Unassembled WGS sequence"/>
</dbReference>
<accession>A0ABU6UZF6</accession>
<feature type="non-terminal residue" evidence="1">
    <location>
        <position position="1"/>
    </location>
</feature>
<organism evidence="1 2">
    <name type="scientific">Stylosanthes scabra</name>
    <dbReference type="NCBI Taxonomy" id="79078"/>
    <lineage>
        <taxon>Eukaryota</taxon>
        <taxon>Viridiplantae</taxon>
        <taxon>Streptophyta</taxon>
        <taxon>Embryophyta</taxon>
        <taxon>Tracheophyta</taxon>
        <taxon>Spermatophyta</taxon>
        <taxon>Magnoliopsida</taxon>
        <taxon>eudicotyledons</taxon>
        <taxon>Gunneridae</taxon>
        <taxon>Pentapetalae</taxon>
        <taxon>rosids</taxon>
        <taxon>fabids</taxon>
        <taxon>Fabales</taxon>
        <taxon>Fabaceae</taxon>
        <taxon>Papilionoideae</taxon>
        <taxon>50 kb inversion clade</taxon>
        <taxon>dalbergioids sensu lato</taxon>
        <taxon>Dalbergieae</taxon>
        <taxon>Pterocarpus clade</taxon>
        <taxon>Stylosanthes</taxon>
    </lineage>
</organism>
<evidence type="ECO:0000313" key="1">
    <source>
        <dbReference type="EMBL" id="MED6165418.1"/>
    </source>
</evidence>
<evidence type="ECO:0000313" key="2">
    <source>
        <dbReference type="Proteomes" id="UP001341840"/>
    </source>
</evidence>